<dbReference type="EMBL" id="AZHX01000854">
    <property type="protein sequence ID" value="ETX05843.1"/>
    <property type="molecule type" value="Genomic_DNA"/>
</dbReference>
<dbReference type="Gene3D" id="3.40.50.2000">
    <property type="entry name" value="Glycogen Phosphorylase B"/>
    <property type="match status" value="2"/>
</dbReference>
<name>W4M6P5_9BACT</name>
<feature type="non-terminal residue" evidence="1">
    <location>
        <position position="1"/>
    </location>
</feature>
<dbReference type="InterPro" id="IPR050194">
    <property type="entry name" value="Glycosyltransferase_grp1"/>
</dbReference>
<sequence>RGINAGSFYPRPKRHHHVTRPIMLYVGRVSNEKNLPAFLDLNHEGTKYIVGDGPMLARLQKTYRHEAEAGRIVFFGERKGEELASIYAEADVFVFPSRTDTFGNVILEALASGVPVAAFPVPGPMDILWERGAGALHTDLAAAVRDALVSGCREACLTHAQRYSWEVATDQFLQAVVPIDFTET</sequence>
<dbReference type="PANTHER" id="PTHR45947:SF3">
    <property type="entry name" value="SULFOQUINOVOSYL TRANSFERASE SQD2"/>
    <property type="match status" value="1"/>
</dbReference>
<evidence type="ECO:0000313" key="1">
    <source>
        <dbReference type="EMBL" id="ETX05843.1"/>
    </source>
</evidence>
<dbReference type="SUPFAM" id="SSF53756">
    <property type="entry name" value="UDP-Glycosyltransferase/glycogen phosphorylase"/>
    <property type="match status" value="1"/>
</dbReference>
<dbReference type="Proteomes" id="UP000019140">
    <property type="component" value="Unassembled WGS sequence"/>
</dbReference>
<evidence type="ECO:0000313" key="2">
    <source>
        <dbReference type="Proteomes" id="UP000019140"/>
    </source>
</evidence>
<accession>W4M6P5</accession>
<dbReference type="PANTHER" id="PTHR45947">
    <property type="entry name" value="SULFOQUINOVOSYL TRANSFERASE SQD2"/>
    <property type="match status" value="1"/>
</dbReference>
<dbReference type="Pfam" id="PF13692">
    <property type="entry name" value="Glyco_trans_1_4"/>
    <property type="match status" value="1"/>
</dbReference>
<reference evidence="1 2" key="1">
    <citation type="journal article" date="2014" name="Nature">
        <title>An environmental bacterial taxon with a large and distinct metabolic repertoire.</title>
        <authorList>
            <person name="Wilson M.C."/>
            <person name="Mori T."/>
            <person name="Ruckert C."/>
            <person name="Uria A.R."/>
            <person name="Helf M.J."/>
            <person name="Takada K."/>
            <person name="Gernert C."/>
            <person name="Steffens U.A."/>
            <person name="Heycke N."/>
            <person name="Schmitt S."/>
            <person name="Rinke C."/>
            <person name="Helfrich E.J."/>
            <person name="Brachmann A.O."/>
            <person name="Gurgui C."/>
            <person name="Wakimoto T."/>
            <person name="Kracht M."/>
            <person name="Crusemann M."/>
            <person name="Hentschel U."/>
            <person name="Abe I."/>
            <person name="Matsunaga S."/>
            <person name="Kalinowski J."/>
            <person name="Takeyama H."/>
            <person name="Piel J."/>
        </authorList>
    </citation>
    <scope>NUCLEOTIDE SEQUENCE [LARGE SCALE GENOMIC DNA]</scope>
    <source>
        <strain evidence="2">TSY2</strain>
    </source>
</reference>
<organism evidence="1 2">
    <name type="scientific">Candidatus Entotheonella gemina</name>
    <dbReference type="NCBI Taxonomy" id="1429439"/>
    <lineage>
        <taxon>Bacteria</taxon>
        <taxon>Pseudomonadati</taxon>
        <taxon>Nitrospinota/Tectimicrobiota group</taxon>
        <taxon>Candidatus Tectimicrobiota</taxon>
        <taxon>Candidatus Entotheonellia</taxon>
        <taxon>Candidatus Entotheonellales</taxon>
        <taxon>Candidatus Entotheonellaceae</taxon>
        <taxon>Candidatus Entotheonella</taxon>
    </lineage>
</organism>
<dbReference type="GO" id="GO:0016757">
    <property type="term" value="F:glycosyltransferase activity"/>
    <property type="evidence" value="ECO:0007669"/>
    <property type="project" value="TreeGrafter"/>
</dbReference>
<dbReference type="AlphaFoldDB" id="W4M6P5"/>
<gene>
    <name evidence="1" type="ORF">ETSY2_20605</name>
</gene>
<dbReference type="HOGENOM" id="CLU_1464154_0_0_7"/>
<protein>
    <submittedName>
        <fullName evidence="1">Uncharacterized protein</fullName>
    </submittedName>
</protein>
<proteinExistence type="predicted"/>
<comment type="caution">
    <text evidence="1">The sequence shown here is derived from an EMBL/GenBank/DDBJ whole genome shotgun (WGS) entry which is preliminary data.</text>
</comment>
<keyword evidence="2" id="KW-1185">Reference proteome</keyword>
<dbReference type="PATRIC" id="fig|1429439.4.peg.3504"/>